<evidence type="ECO:0000313" key="11">
    <source>
        <dbReference type="Proteomes" id="UP000031163"/>
    </source>
</evidence>
<evidence type="ECO:0000256" key="1">
    <source>
        <dbReference type="ARBA" id="ARBA00008226"/>
    </source>
</evidence>
<proteinExistence type="inferred from homology"/>
<dbReference type="AlphaFoldDB" id="A0A0A8H0U0"/>
<comment type="subunit">
    <text evidence="8">Tetramer of two alpha and two beta subunits.</text>
</comment>
<dbReference type="GO" id="GO:0005829">
    <property type="term" value="C:cytosol"/>
    <property type="evidence" value="ECO:0007669"/>
    <property type="project" value="TreeGrafter"/>
</dbReference>
<evidence type="ECO:0000256" key="6">
    <source>
        <dbReference type="ARBA" id="ARBA00023146"/>
    </source>
</evidence>
<dbReference type="SUPFAM" id="SSF109604">
    <property type="entry name" value="HD-domain/PDEase-like"/>
    <property type="match status" value="1"/>
</dbReference>
<dbReference type="PRINTS" id="PR01045">
    <property type="entry name" value="TRNASYNTHGB"/>
</dbReference>
<comment type="subcellular location">
    <subcellularLocation>
        <location evidence="8">Cytoplasm</location>
    </subcellularLocation>
</comment>
<protein>
    <recommendedName>
        <fullName evidence="8">Glycine--tRNA ligase beta subunit</fullName>
        <ecNumber evidence="8">6.1.1.14</ecNumber>
    </recommendedName>
    <alternativeName>
        <fullName evidence="8">Glycyl-tRNA synthetase beta subunit</fullName>
        <shortName evidence="8">GlyRS</shortName>
    </alternativeName>
</protein>
<dbReference type="HOGENOM" id="CLU_007220_2_2_7"/>
<evidence type="ECO:0000313" key="10">
    <source>
        <dbReference type="EMBL" id="AJC87507.1"/>
    </source>
</evidence>
<keyword evidence="8" id="KW-0963">Cytoplasm</keyword>
<evidence type="ECO:0000256" key="8">
    <source>
        <dbReference type="HAMAP-Rule" id="MF_00255"/>
    </source>
</evidence>
<keyword evidence="6 8" id="KW-0030">Aminoacyl-tRNA synthetase</keyword>
<sequence length="664" mass="76921">MKMLIEIGVEELPAIPLLKELPCIQSKWQTILDKYHLNSNFKFYYTPRRLVFLHEYFHAKQDDFFVEFIGAPKHIAYKDGKLTQAGLSFLKKSDLKENEIEIKEIKGKEVLYCQKKVQGLNSEEVLPKMIEEFLKSLNFGKTMRWGNGEFEFIRAIRSLCCILDDRLVSFEAYGVKSDKSTFVHRSITYNLVPFNNIDEYFTTLEKNYVILDQNIRRQNIIEQLQNLEKENNISIVEDEELLAEVVAITEYPKALLGHFDKEYLEIPSEVIVTSMRENQRYFAVLKNKILSNNFVVVSNAVCDSYSKIIHGNEKVLKARLSDAMFFWKNDLTHGLHNEKISQMLYLDGLGTLKDKIEREKDIAIKLCQMLGNSNKDKIMQAIEYSKADLSTQMVYEFTNLQGIMGSYYAKAMGMSDEVCLAIKEQYLPNGDNSNLPSNEFSSIVALANKFDTLVGLFAMGKIPNGNKDPYALRRAANGVLKIILNLGKRFNIEEFLKDITFKYKNFDCKILLEFILERLYTFYDINASFIKAVLNSKNYDILHIDSSVKALMNIVDSGDFDKNFSTFKRLANIVIISNTEVKEKLFNTQEEKNLYRAFTLCKQNQNEIEIYLKSLFALKPQIDAFFDNVMINDKNDEIKINRQAMVYAIYKEFLNIADIKEISL</sequence>
<dbReference type="Pfam" id="PF02092">
    <property type="entry name" value="tRNA_synt_2f"/>
    <property type="match status" value="1"/>
</dbReference>
<evidence type="ECO:0000256" key="7">
    <source>
        <dbReference type="ARBA" id="ARBA00047937"/>
    </source>
</evidence>
<dbReference type="STRING" id="1031564.CINS_0522"/>
<comment type="similarity">
    <text evidence="1 8">Belongs to the class-II aminoacyl-tRNA synthetase family.</text>
</comment>
<keyword evidence="5 8" id="KW-0648">Protein biosynthesis</keyword>
<dbReference type="GO" id="GO:0006426">
    <property type="term" value="P:glycyl-tRNA aminoacylation"/>
    <property type="evidence" value="ECO:0007669"/>
    <property type="project" value="UniProtKB-UniRule"/>
</dbReference>
<evidence type="ECO:0000256" key="2">
    <source>
        <dbReference type="ARBA" id="ARBA00022598"/>
    </source>
</evidence>
<name>A0A0A8H0U0_9BACT</name>
<dbReference type="EMBL" id="CP007770">
    <property type="protein sequence ID" value="AJC87507.1"/>
    <property type="molecule type" value="Genomic_DNA"/>
</dbReference>
<feature type="coiled-coil region" evidence="9">
    <location>
        <begin position="210"/>
        <end position="237"/>
    </location>
</feature>
<comment type="catalytic activity">
    <reaction evidence="7 8">
        <text>tRNA(Gly) + glycine + ATP = glycyl-tRNA(Gly) + AMP + diphosphate</text>
        <dbReference type="Rhea" id="RHEA:16013"/>
        <dbReference type="Rhea" id="RHEA-COMP:9664"/>
        <dbReference type="Rhea" id="RHEA-COMP:9683"/>
        <dbReference type="ChEBI" id="CHEBI:30616"/>
        <dbReference type="ChEBI" id="CHEBI:33019"/>
        <dbReference type="ChEBI" id="CHEBI:57305"/>
        <dbReference type="ChEBI" id="CHEBI:78442"/>
        <dbReference type="ChEBI" id="CHEBI:78522"/>
        <dbReference type="ChEBI" id="CHEBI:456215"/>
        <dbReference type="EC" id="6.1.1.14"/>
    </reaction>
</comment>
<dbReference type="Proteomes" id="UP000031163">
    <property type="component" value="Chromosome"/>
</dbReference>
<reference evidence="10 11" key="1">
    <citation type="journal article" date="2014" name="Genome Biol. Evol.">
        <title>Comparative Genomics of the Campylobacter lari Group.</title>
        <authorList>
            <person name="Miller W.G."/>
            <person name="Yee E."/>
            <person name="Chapman M.H."/>
            <person name="Smith T.P."/>
            <person name="Bono J.L."/>
            <person name="Huynh S."/>
            <person name="Parker C.T."/>
            <person name="Vandamme P."/>
            <person name="Luong K."/>
            <person name="Korlach J."/>
        </authorList>
    </citation>
    <scope>NUCLEOTIDE SEQUENCE [LARGE SCALE GENOMIC DNA]</scope>
    <source>
        <strain evidence="10 11">NCTC 12927</strain>
    </source>
</reference>
<dbReference type="NCBIfam" id="TIGR00211">
    <property type="entry name" value="glyS"/>
    <property type="match status" value="1"/>
</dbReference>
<dbReference type="InterPro" id="IPR015944">
    <property type="entry name" value="Gly-tRNA-synth_bsu"/>
</dbReference>
<dbReference type="PANTHER" id="PTHR30075:SF2">
    <property type="entry name" value="GLYCINE--TRNA LIGASE, CHLOROPLASTIC_MITOCHONDRIAL 2"/>
    <property type="match status" value="1"/>
</dbReference>
<dbReference type="GO" id="GO:0004820">
    <property type="term" value="F:glycine-tRNA ligase activity"/>
    <property type="evidence" value="ECO:0007669"/>
    <property type="project" value="UniProtKB-UniRule"/>
</dbReference>
<evidence type="ECO:0000256" key="5">
    <source>
        <dbReference type="ARBA" id="ARBA00022917"/>
    </source>
</evidence>
<evidence type="ECO:0000256" key="3">
    <source>
        <dbReference type="ARBA" id="ARBA00022741"/>
    </source>
</evidence>
<gene>
    <name evidence="8 10" type="primary">glyS</name>
    <name evidence="10" type="ORF">CINS_0522</name>
</gene>
<evidence type="ECO:0000256" key="4">
    <source>
        <dbReference type="ARBA" id="ARBA00022840"/>
    </source>
</evidence>
<accession>A0A0A8H0U0</accession>
<keyword evidence="2 8" id="KW-0436">Ligase</keyword>
<keyword evidence="4 8" id="KW-0067">ATP-binding</keyword>
<dbReference type="EC" id="6.1.1.14" evidence="8"/>
<evidence type="ECO:0000256" key="9">
    <source>
        <dbReference type="SAM" id="Coils"/>
    </source>
</evidence>
<keyword evidence="9" id="KW-0175">Coiled coil</keyword>
<dbReference type="PROSITE" id="PS50861">
    <property type="entry name" value="AA_TRNA_LIGASE_II_GLYAB"/>
    <property type="match status" value="1"/>
</dbReference>
<keyword evidence="3 8" id="KW-0547">Nucleotide-binding</keyword>
<dbReference type="KEGG" id="cis:CINS_0522"/>
<dbReference type="GO" id="GO:0005524">
    <property type="term" value="F:ATP binding"/>
    <property type="evidence" value="ECO:0007669"/>
    <property type="project" value="UniProtKB-UniRule"/>
</dbReference>
<dbReference type="HAMAP" id="MF_00255">
    <property type="entry name" value="Gly_tRNA_synth_beta"/>
    <property type="match status" value="1"/>
</dbReference>
<organism evidence="10 11">
    <name type="scientific">Campylobacter insulaenigrae NCTC 12927</name>
    <dbReference type="NCBI Taxonomy" id="1031564"/>
    <lineage>
        <taxon>Bacteria</taxon>
        <taxon>Pseudomonadati</taxon>
        <taxon>Campylobacterota</taxon>
        <taxon>Epsilonproteobacteria</taxon>
        <taxon>Campylobacterales</taxon>
        <taxon>Campylobacteraceae</taxon>
        <taxon>Campylobacter</taxon>
    </lineage>
</organism>
<dbReference type="InterPro" id="IPR006194">
    <property type="entry name" value="Gly-tRNA-synth_heterodimer"/>
</dbReference>
<dbReference type="PANTHER" id="PTHR30075">
    <property type="entry name" value="GLYCYL-TRNA SYNTHETASE"/>
    <property type="match status" value="1"/>
</dbReference>